<dbReference type="Proteomes" id="UP000323166">
    <property type="component" value="Unassembled WGS sequence"/>
</dbReference>
<dbReference type="AlphaFoldDB" id="A0A5S4ZX67"/>
<evidence type="ECO:0000313" key="1">
    <source>
        <dbReference type="EMBL" id="TYO96850.1"/>
    </source>
</evidence>
<accession>A0A5S4ZX67</accession>
<keyword evidence="2" id="KW-1185">Reference proteome</keyword>
<sequence>MELYRLFEFTKLSVNLHVLRLTLNMVHVTILVVPVKVLSRLLVLFKNSAFAVAGAG</sequence>
<organism evidence="1 2">
    <name type="scientific">Desulfallas thermosapovorans DSM 6562</name>
    <dbReference type="NCBI Taxonomy" id="1121431"/>
    <lineage>
        <taxon>Bacteria</taxon>
        <taxon>Bacillati</taxon>
        <taxon>Bacillota</taxon>
        <taxon>Clostridia</taxon>
        <taxon>Eubacteriales</taxon>
        <taxon>Desulfallaceae</taxon>
        <taxon>Desulfallas</taxon>
    </lineage>
</organism>
<gene>
    <name evidence="1" type="ORF">LX24_00659</name>
</gene>
<protein>
    <submittedName>
        <fullName evidence="1">Uncharacterized protein</fullName>
    </submittedName>
</protein>
<proteinExistence type="predicted"/>
<reference evidence="1 2" key="1">
    <citation type="submission" date="2019-07" db="EMBL/GenBank/DDBJ databases">
        <title>Genomic Encyclopedia of Type Strains, Phase I: the one thousand microbial genomes (KMG-I) project.</title>
        <authorList>
            <person name="Kyrpides N."/>
        </authorList>
    </citation>
    <scope>NUCLEOTIDE SEQUENCE [LARGE SCALE GENOMIC DNA]</scope>
    <source>
        <strain evidence="1 2">DSM 6562</strain>
    </source>
</reference>
<name>A0A5S4ZX67_9FIRM</name>
<evidence type="ECO:0000313" key="2">
    <source>
        <dbReference type="Proteomes" id="UP000323166"/>
    </source>
</evidence>
<comment type="caution">
    <text evidence="1">The sequence shown here is derived from an EMBL/GenBank/DDBJ whole genome shotgun (WGS) entry which is preliminary data.</text>
</comment>
<dbReference type="EMBL" id="VNHM01000003">
    <property type="protein sequence ID" value="TYO96850.1"/>
    <property type="molecule type" value="Genomic_DNA"/>
</dbReference>